<protein>
    <submittedName>
        <fullName evidence="2">Uma2 family endonuclease</fullName>
    </submittedName>
</protein>
<evidence type="ECO:0000313" key="3">
    <source>
        <dbReference type="Proteomes" id="UP001140076"/>
    </source>
</evidence>
<dbReference type="SUPFAM" id="SSF52980">
    <property type="entry name" value="Restriction endonuclease-like"/>
    <property type="match status" value="1"/>
</dbReference>
<gene>
    <name evidence="2" type="ORF">LG943_15765</name>
</gene>
<keyword evidence="2" id="KW-0540">Nuclease</keyword>
<dbReference type="InterPro" id="IPR011335">
    <property type="entry name" value="Restrct_endonuc-II-like"/>
</dbReference>
<dbReference type="GO" id="GO:0004519">
    <property type="term" value="F:endonuclease activity"/>
    <property type="evidence" value="ECO:0007669"/>
    <property type="project" value="UniProtKB-KW"/>
</dbReference>
<dbReference type="Gene3D" id="3.90.1570.10">
    <property type="entry name" value="tt1808, chain A"/>
    <property type="match status" value="1"/>
</dbReference>
<keyword evidence="2" id="KW-0255">Endonuclease</keyword>
<comment type="caution">
    <text evidence="2">The sequence shown here is derived from an EMBL/GenBank/DDBJ whole genome shotgun (WGS) entry which is preliminary data.</text>
</comment>
<proteinExistence type="predicted"/>
<dbReference type="InterPro" id="IPR012296">
    <property type="entry name" value="Nuclease_put_TT1808"/>
</dbReference>
<name>A0A9X3NS36_9ACTN</name>
<dbReference type="AlphaFoldDB" id="A0A9X3NS36"/>
<feature type="domain" description="Putative restriction endonuclease" evidence="1">
    <location>
        <begin position="9"/>
        <end position="163"/>
    </location>
</feature>
<dbReference type="Pfam" id="PF05685">
    <property type="entry name" value="Uma2"/>
    <property type="match status" value="1"/>
</dbReference>
<dbReference type="PANTHER" id="PTHR34107:SF4">
    <property type="entry name" value="SLL1222 PROTEIN"/>
    <property type="match status" value="1"/>
</dbReference>
<dbReference type="PANTHER" id="PTHR34107">
    <property type="entry name" value="SLL0198 PROTEIN-RELATED"/>
    <property type="match status" value="1"/>
</dbReference>
<dbReference type="InterPro" id="IPR008538">
    <property type="entry name" value="Uma2"/>
</dbReference>
<keyword evidence="3" id="KW-1185">Reference proteome</keyword>
<keyword evidence="2" id="KW-0378">Hydrolase</keyword>
<evidence type="ECO:0000313" key="2">
    <source>
        <dbReference type="EMBL" id="MDA0565760.1"/>
    </source>
</evidence>
<dbReference type="Proteomes" id="UP001140076">
    <property type="component" value="Unassembled WGS sequence"/>
</dbReference>
<accession>A0A9X3NS36</accession>
<dbReference type="EMBL" id="JAJAQC010000026">
    <property type="protein sequence ID" value="MDA0565760.1"/>
    <property type="molecule type" value="Genomic_DNA"/>
</dbReference>
<reference evidence="2" key="1">
    <citation type="submission" date="2021-10" db="EMBL/GenBank/DDBJ databases">
        <title>Streptomonospora sp. nov., isolated from mangrove soil.</title>
        <authorList>
            <person name="Chen X."/>
            <person name="Ge X."/>
            <person name="Liu W."/>
        </authorList>
    </citation>
    <scope>NUCLEOTIDE SEQUENCE</scope>
    <source>
        <strain evidence="2">S1-112</strain>
    </source>
</reference>
<dbReference type="CDD" id="cd06260">
    <property type="entry name" value="DUF820-like"/>
    <property type="match status" value="1"/>
</dbReference>
<evidence type="ECO:0000259" key="1">
    <source>
        <dbReference type="Pfam" id="PF05685"/>
    </source>
</evidence>
<dbReference type="RefSeq" id="WP_270073095.1">
    <property type="nucleotide sequence ID" value="NZ_JAJAQC010000026.1"/>
</dbReference>
<organism evidence="2 3">
    <name type="scientific">Streptomonospora mangrovi</name>
    <dbReference type="NCBI Taxonomy" id="2883123"/>
    <lineage>
        <taxon>Bacteria</taxon>
        <taxon>Bacillati</taxon>
        <taxon>Actinomycetota</taxon>
        <taxon>Actinomycetes</taxon>
        <taxon>Streptosporangiales</taxon>
        <taxon>Nocardiopsidaceae</taxon>
        <taxon>Streptomonospora</taxon>
    </lineage>
</organism>
<sequence>MGASAVTVDDLERMPDDGRRYELVDGRLDVSPAPKPGHARVEHRLACHLESVCPPGFKVFRGAGIDLNARRTHHRIPDLSVFADHKLPASGYFEDPPVLAVEVVSPESRFRDHHTKLREYAAFGIGSYWIVTPDPVTPGITEFRLDGGEYRGVADALNFDVLSTDVPFPVRVVPHWLTADDATWKQRVGGG</sequence>